<dbReference type="InterPro" id="IPR017737">
    <property type="entry name" value="TssE1-like"/>
</dbReference>
<organism evidence="2 3">
    <name type="scientific">Frischella perrara</name>
    <dbReference type="NCBI Taxonomy" id="1267021"/>
    <lineage>
        <taxon>Bacteria</taxon>
        <taxon>Pseudomonadati</taxon>
        <taxon>Pseudomonadota</taxon>
        <taxon>Gammaproteobacteria</taxon>
        <taxon>Orbales</taxon>
        <taxon>Orbaceae</taxon>
        <taxon>Frischella</taxon>
    </lineage>
</organism>
<proteinExistence type="predicted"/>
<dbReference type="PANTHER" id="PTHR38595:SF2">
    <property type="entry name" value="TYPE VI SECRETION SYSTEM BASEPLATE SUBUNIT TSSE"/>
    <property type="match status" value="1"/>
</dbReference>
<name>A0A318MVL2_FRIPE</name>
<gene>
    <name evidence="2" type="primary">tssE</name>
    <name evidence="2" type="ORF">DKK76_09250</name>
</gene>
<evidence type="ECO:0000259" key="1">
    <source>
        <dbReference type="Pfam" id="PF04965"/>
    </source>
</evidence>
<dbReference type="EMBL" id="QGLM01000018">
    <property type="protein sequence ID" value="PXY94637.1"/>
    <property type="molecule type" value="Genomic_DNA"/>
</dbReference>
<dbReference type="PANTHER" id="PTHR38595">
    <property type="entry name" value="CYTOPLASMIC PROTEIN-RELATED"/>
    <property type="match status" value="1"/>
</dbReference>
<dbReference type="AlphaFoldDB" id="A0A318MVL2"/>
<dbReference type="InterPro" id="IPR053176">
    <property type="entry name" value="T6SS_TssE1-like"/>
</dbReference>
<dbReference type="Proteomes" id="UP000247838">
    <property type="component" value="Unassembled WGS sequence"/>
</dbReference>
<feature type="domain" description="IraD/Gp25-like" evidence="1">
    <location>
        <begin position="35"/>
        <end position="120"/>
    </location>
</feature>
<dbReference type="Pfam" id="PF04965">
    <property type="entry name" value="GPW_gp25"/>
    <property type="match status" value="1"/>
</dbReference>
<dbReference type="SUPFAM" id="SSF160719">
    <property type="entry name" value="gpW/gp25-like"/>
    <property type="match status" value="1"/>
</dbReference>
<dbReference type="InterPro" id="IPR007048">
    <property type="entry name" value="IraD/Gp25-like"/>
</dbReference>
<sequence length="142" mass="16275">MAALLRWKKDQQQSLFDRIYTESNIDDYQISNSRIDSIKLNLSKILNCRPGSSQSTKNIGVVDLNDATMGTSEIKANICRAIKNCIEQYEPRIIQVKVTALANDIDLLTMEFDIQAVIKDDLGTDSIEFKIHYDNKQRYILE</sequence>
<reference evidence="2 3" key="1">
    <citation type="submission" date="2018-05" db="EMBL/GenBank/DDBJ databases">
        <title>Reference genomes for bee gut microbiota database.</title>
        <authorList>
            <person name="Ellegaard K.M."/>
        </authorList>
    </citation>
    <scope>NUCLEOTIDE SEQUENCE [LARGE SCALE GENOMIC DNA]</scope>
    <source>
        <strain evidence="2 3">ESL0167</strain>
    </source>
</reference>
<evidence type="ECO:0000313" key="2">
    <source>
        <dbReference type="EMBL" id="PXY94637.1"/>
    </source>
</evidence>
<dbReference type="RefSeq" id="WP_110444017.1">
    <property type="nucleotide sequence ID" value="NZ_QGLM01000018.1"/>
</dbReference>
<dbReference type="NCBIfam" id="TIGR03357">
    <property type="entry name" value="VI_zyme"/>
    <property type="match status" value="1"/>
</dbReference>
<protein>
    <submittedName>
        <fullName evidence="2">Type VI secretion system baseplate subunit TssE</fullName>
    </submittedName>
</protein>
<dbReference type="Gene3D" id="3.10.450.40">
    <property type="match status" value="1"/>
</dbReference>
<evidence type="ECO:0000313" key="3">
    <source>
        <dbReference type="Proteomes" id="UP000247838"/>
    </source>
</evidence>
<comment type="caution">
    <text evidence="2">The sequence shown here is derived from an EMBL/GenBank/DDBJ whole genome shotgun (WGS) entry which is preliminary data.</text>
</comment>
<accession>A0A318MVL2</accession>